<evidence type="ECO:0000259" key="3">
    <source>
        <dbReference type="Pfam" id="PF11961"/>
    </source>
</evidence>
<dbReference type="Pfam" id="PF11961">
    <property type="entry name" value="DUF3475"/>
    <property type="match status" value="1"/>
</dbReference>
<evidence type="ECO:0000313" key="4">
    <source>
        <dbReference type="Proteomes" id="UP000228380"/>
    </source>
</evidence>
<proteinExistence type="predicted"/>
<dbReference type="PANTHER" id="PTHR31730">
    <property type="entry name" value="OS01G0873900 PROTEIN"/>
    <property type="match status" value="1"/>
</dbReference>
<name>A0A8B7CWJ9_PHODC</name>
<gene>
    <name evidence="5" type="primary">LOC103719963</name>
</gene>
<feature type="compositionally biased region" description="Polar residues" evidence="1">
    <location>
        <begin position="597"/>
        <end position="615"/>
    </location>
</feature>
<dbReference type="InterPro" id="IPR045021">
    <property type="entry name" value="PSI1/2/3"/>
</dbReference>
<keyword evidence="4" id="KW-1185">Reference proteome</keyword>
<feature type="region of interest" description="Disordered" evidence="1">
    <location>
        <begin position="32"/>
        <end position="95"/>
    </location>
</feature>
<feature type="domain" description="DUF3475" evidence="3">
    <location>
        <begin position="152"/>
        <end position="208"/>
    </location>
</feature>
<dbReference type="InterPro" id="IPR021864">
    <property type="entry name" value="DUF3475"/>
</dbReference>
<dbReference type="KEGG" id="pda:103719963"/>
<evidence type="ECO:0000313" key="5">
    <source>
        <dbReference type="RefSeq" id="XP_008807679.2"/>
    </source>
</evidence>
<evidence type="ECO:0000259" key="2">
    <source>
        <dbReference type="Pfam" id="PF05003"/>
    </source>
</evidence>
<feature type="compositionally biased region" description="Basic and acidic residues" evidence="1">
    <location>
        <begin position="32"/>
        <end position="42"/>
    </location>
</feature>
<dbReference type="OrthoDB" id="2020544at2759"/>
<dbReference type="AlphaFoldDB" id="A0A8B7CWJ9"/>
<dbReference type="RefSeq" id="XP_008807679.2">
    <property type="nucleotide sequence ID" value="XM_008809457.4"/>
</dbReference>
<dbReference type="GO" id="GO:0045927">
    <property type="term" value="P:positive regulation of growth"/>
    <property type="evidence" value="ECO:0007669"/>
    <property type="project" value="InterPro"/>
</dbReference>
<feature type="region of interest" description="Disordered" evidence="1">
    <location>
        <begin position="584"/>
        <end position="615"/>
    </location>
</feature>
<reference evidence="4" key="1">
    <citation type="journal article" date="2019" name="Nat. Commun.">
        <title>Genome-wide association mapping of date palm fruit traits.</title>
        <authorList>
            <person name="Hazzouri K.M."/>
            <person name="Gros-Balthazard M."/>
            <person name="Flowers J.M."/>
            <person name="Copetti D."/>
            <person name="Lemansour A."/>
            <person name="Lebrun M."/>
            <person name="Masmoudi K."/>
            <person name="Ferrand S."/>
            <person name="Dhar M.I."/>
            <person name="Fresquez Z.A."/>
            <person name="Rosas U."/>
            <person name="Zhang J."/>
            <person name="Talag J."/>
            <person name="Lee S."/>
            <person name="Kudrna D."/>
            <person name="Powell R.F."/>
            <person name="Leitch I.J."/>
            <person name="Krueger R.R."/>
            <person name="Wing R.A."/>
            <person name="Amiri K.M.A."/>
            <person name="Purugganan M.D."/>
        </authorList>
    </citation>
    <scope>NUCLEOTIDE SEQUENCE [LARGE SCALE GENOMIC DNA]</scope>
    <source>
        <strain evidence="4">cv. Khalas</strain>
    </source>
</reference>
<dbReference type="GeneID" id="103719963"/>
<dbReference type="InterPro" id="IPR007700">
    <property type="entry name" value="DUF668"/>
</dbReference>
<reference evidence="5" key="2">
    <citation type="submission" date="2025-08" db="UniProtKB">
        <authorList>
            <consortium name="RefSeq"/>
        </authorList>
    </citation>
    <scope>IDENTIFICATION</scope>
    <source>
        <tissue evidence="5">Young leaves</tissue>
    </source>
</reference>
<evidence type="ECO:0000256" key="1">
    <source>
        <dbReference type="SAM" id="MobiDB-lite"/>
    </source>
</evidence>
<feature type="compositionally biased region" description="Low complexity" evidence="1">
    <location>
        <begin position="80"/>
        <end position="95"/>
    </location>
</feature>
<dbReference type="Proteomes" id="UP000228380">
    <property type="component" value="Chromosome 10"/>
</dbReference>
<organism evidence="4 5">
    <name type="scientific">Phoenix dactylifera</name>
    <name type="common">Date palm</name>
    <dbReference type="NCBI Taxonomy" id="42345"/>
    <lineage>
        <taxon>Eukaryota</taxon>
        <taxon>Viridiplantae</taxon>
        <taxon>Streptophyta</taxon>
        <taxon>Embryophyta</taxon>
        <taxon>Tracheophyta</taxon>
        <taxon>Spermatophyta</taxon>
        <taxon>Magnoliopsida</taxon>
        <taxon>Liliopsida</taxon>
        <taxon>Arecaceae</taxon>
        <taxon>Coryphoideae</taxon>
        <taxon>Phoeniceae</taxon>
        <taxon>Phoenix</taxon>
    </lineage>
</organism>
<dbReference type="Pfam" id="PF05003">
    <property type="entry name" value="DUF668"/>
    <property type="match status" value="1"/>
</dbReference>
<feature type="domain" description="DUF668" evidence="2">
    <location>
        <begin position="373"/>
        <end position="457"/>
    </location>
</feature>
<dbReference type="PANTHER" id="PTHR31730:SF32">
    <property type="entry name" value="PROTEIN PSK SIMULATOR 1"/>
    <property type="match status" value="1"/>
</dbReference>
<accession>A0A8B7CWJ9</accession>
<sequence>MGGICSKGAAVDKSPSEITLNAIGLRDDDMIGYESHGKEKSNLKTAPAAETMEKGLHEQPYSVPKEPQDLKEPQLSRVLSQKAKSTKSKPASSGKIATAKVSEVSSLWGRAGTAGLGKAVEVLDTLGSSMTSLNPNGGFVSAVATKGNKISILAFEVANTIVKGANLMQSLSNENIEYLKNVVLRSEGVHNLISKDMDELLRIAAADKREELRVFSGEIVRFGNRCKDPQWHNLDRYFAKQESELTPQKQLKETTAGAMHNLMTLVRHTAELYHELHALDRFEQDYRRKHQEEENLSAVQRGDNLQILRQELKSQQKHVKSLKKKSLWSRILEEVVEKLVDIVHFLHLQIHDAFGIADGDKPVWGSTNGHQSLGSAGLALHYANIITQIDTLVSRSSSVPPNTRDALYKALPPGIKSALRAKLQSFMVKEELTVYEIKTEMEKTLQWLVPVANNTIRAHHGFGWVGEWANTGAELNCEQAGQTNLIKIGTLHHADKNKTEACILELVVWLHHLISQIRSGNGGIKSPTKSPVRSPTKKRLVIPLAQNQAVAPTSMLTQEDQEMLGYVDFRKLIPGISKSQEFHTANSRLSKHDRLSKSSNHSPTCENTQELSSLRKSSVGPIHDFDIDRIKVLDVIDRVENL</sequence>
<protein>
    <submittedName>
        <fullName evidence="5">Protein PSK SIMULATOR 1-like isoform X1</fullName>
    </submittedName>
</protein>